<comment type="caution">
    <text evidence="4">The sequence shown here is derived from an EMBL/GenBank/DDBJ whole genome shotgun (WGS) entry which is preliminary data.</text>
</comment>
<feature type="transmembrane region" description="Helical" evidence="2">
    <location>
        <begin position="732"/>
        <end position="761"/>
    </location>
</feature>
<evidence type="ECO:0000256" key="2">
    <source>
        <dbReference type="SAM" id="Phobius"/>
    </source>
</evidence>
<feature type="transmembrane region" description="Helical" evidence="2">
    <location>
        <begin position="668"/>
        <end position="688"/>
    </location>
</feature>
<feature type="transmembrane region" description="Helical" evidence="2">
    <location>
        <begin position="708"/>
        <end position="726"/>
    </location>
</feature>
<reference evidence="4" key="1">
    <citation type="journal article" date="2023" name="Science">
        <title>Elucidation of the pathway for biosynthesis of saponin adjuvants from the soapbark tree.</title>
        <authorList>
            <person name="Reed J."/>
            <person name="Orme A."/>
            <person name="El-Demerdash A."/>
            <person name="Owen C."/>
            <person name="Martin L.B.B."/>
            <person name="Misra R.C."/>
            <person name="Kikuchi S."/>
            <person name="Rejzek M."/>
            <person name="Martin A.C."/>
            <person name="Harkess A."/>
            <person name="Leebens-Mack J."/>
            <person name="Louveau T."/>
            <person name="Stephenson M.J."/>
            <person name="Osbourn A."/>
        </authorList>
    </citation>
    <scope>NUCLEOTIDE SEQUENCE</scope>
    <source>
        <strain evidence="4">S10</strain>
    </source>
</reference>
<feature type="compositionally biased region" description="Polar residues" evidence="1">
    <location>
        <begin position="1151"/>
        <end position="1166"/>
    </location>
</feature>
<accession>A0AAD7PX53</accession>
<sequence>MATSDMVMLKFIQLFTIVIVMVVGMQSYPAESTVVVQFHHGPPAQTRSSTAVFLYSIKKLDGSNACEKNGCSIACQLDGKLLPCLANSTVLENLTVNQGHKFLINVTTHNGEGNSSAYSWYIDTIHPTATISSEQNYTNASNIAIDVTFSEPCTGNGGFNCLNSSNCDVTVTGPGHVHASSLHIIEPGTKYTLDVILSSKCIQGRLVIRMADNICADRAGNWFLRTNGSTMIIHLDRRPVLLDFWTSVPSYELVIRGVPRTVLATNKLEDLIFFLDFSIPIINSTEQILNALHVNSGILMPIHGRDNMNRRFVFQLKNIMETKIITVDLEAGSIIGRTGAPVSPVAPITFLYDLMKPNAVLSTSSPSLTRESNINIIVEFTKPVFGFEASMVEVMGGRIVRFKELSRALYLLTVLTEIQDVVSVTIPAGKVTDISGNENMASNQLALKHYSTPAISVALHSFVTAGTIATSLAAAIISISSANLGAIGVLASRLTNLATTDPSMNLHGMVGHLQVFVLSDWYSVNKPTEYSETIGGLRWLIPRQKLPWKTDSVPILPNPVLVTEGKLAEQSHDFSIGAPSDGRASQIDSNLTSSSYIEHELPLPLEIAPKSVSLQGQKNISKINTFYGLPLSSNEYFSYFLRGEPMSAIDVVKRMEYHKGWQDLEMNLFWLAVGGGSLLLLHVLTLLFLRWRTGTPVHGILSIPRFELFLLILMLPCISQSAAFVIRGGTTGGIIVGALLLAIPAAFIFSVSLFLIIAIFFGSSAQYKEVKHVHNEETCYACKELRHFFTGRPTIGKWFYREGLPSSFFSRFGVLFENRKGPPLLVLVDQNDPSTIPKWTNSSENGIGRMRPVNSEDSNEEIIIPMSRRVLGCVRSSYIILDLLRRVSLGIISGAYSSAGSSKSIFALIITLIQFIYLFTIKPYIRRGVQVVESVSLLCEVAIFGLSISGDSSNLVKAKTSGSLMLALLFFAFIAQIINEWYALINFLLRLSPPQKKSFKLGLKLAAKGLILPFLPRKYWSRVIPAYSQPKTGLASIIPLSPDTELERRQRASYIDPISATTATVVPMLSPGSPCRDVIGPTSPTTAERTSNVQRTEEGKRLKTIKAETKNELKMLQELAKASFSWDRKGYEASTSYAFRAKPSSGDCEASSETPRVLQSMTQRLM</sequence>
<feature type="chain" id="PRO_5041995137" evidence="3">
    <location>
        <begin position="33"/>
        <end position="1166"/>
    </location>
</feature>
<gene>
    <name evidence="4" type="ORF">O6P43_008764</name>
</gene>
<dbReference type="KEGG" id="qsa:O6P43_008764"/>
<keyword evidence="2" id="KW-0472">Membrane</keyword>
<feature type="transmembrane region" description="Helical" evidence="2">
    <location>
        <begin position="962"/>
        <end position="989"/>
    </location>
</feature>
<organism evidence="4 5">
    <name type="scientific">Quillaja saponaria</name>
    <name type="common">Soap bark tree</name>
    <dbReference type="NCBI Taxonomy" id="32244"/>
    <lineage>
        <taxon>Eukaryota</taxon>
        <taxon>Viridiplantae</taxon>
        <taxon>Streptophyta</taxon>
        <taxon>Embryophyta</taxon>
        <taxon>Tracheophyta</taxon>
        <taxon>Spermatophyta</taxon>
        <taxon>Magnoliopsida</taxon>
        <taxon>eudicotyledons</taxon>
        <taxon>Gunneridae</taxon>
        <taxon>Pentapetalae</taxon>
        <taxon>rosids</taxon>
        <taxon>fabids</taxon>
        <taxon>Fabales</taxon>
        <taxon>Quillajaceae</taxon>
        <taxon>Quillaja</taxon>
    </lineage>
</organism>
<feature type="signal peptide" evidence="3">
    <location>
        <begin position="1"/>
        <end position="32"/>
    </location>
</feature>
<dbReference type="PANTHER" id="PTHR34677">
    <property type="match status" value="1"/>
</dbReference>
<feature type="transmembrane region" description="Helical" evidence="2">
    <location>
        <begin position="905"/>
        <end position="924"/>
    </location>
</feature>
<dbReference type="AlphaFoldDB" id="A0AAD7PX53"/>
<evidence type="ECO:0000313" key="5">
    <source>
        <dbReference type="Proteomes" id="UP001163823"/>
    </source>
</evidence>
<name>A0AAD7PX53_QUISA</name>
<keyword evidence="2 4" id="KW-0812">Transmembrane</keyword>
<protein>
    <submittedName>
        <fullName evidence="4">Transmembrane protein</fullName>
    </submittedName>
</protein>
<keyword evidence="5" id="KW-1185">Reference proteome</keyword>
<evidence type="ECO:0000313" key="4">
    <source>
        <dbReference type="EMBL" id="KAJ7970605.1"/>
    </source>
</evidence>
<feature type="region of interest" description="Disordered" evidence="1">
    <location>
        <begin position="1142"/>
        <end position="1166"/>
    </location>
</feature>
<evidence type="ECO:0000256" key="1">
    <source>
        <dbReference type="SAM" id="MobiDB-lite"/>
    </source>
</evidence>
<proteinExistence type="predicted"/>
<dbReference type="Proteomes" id="UP001163823">
    <property type="component" value="Chromosome 4"/>
</dbReference>
<dbReference type="EMBL" id="JARAOO010000004">
    <property type="protein sequence ID" value="KAJ7970605.1"/>
    <property type="molecule type" value="Genomic_DNA"/>
</dbReference>
<dbReference type="PANTHER" id="PTHR34677:SF3">
    <property type="entry name" value="BACTERIAL IG-LIKE DOMAIN-CONTAINING PROTEIN"/>
    <property type="match status" value="1"/>
</dbReference>
<keyword evidence="2" id="KW-1133">Transmembrane helix</keyword>
<evidence type="ECO:0000256" key="3">
    <source>
        <dbReference type="SAM" id="SignalP"/>
    </source>
</evidence>
<keyword evidence="3" id="KW-0732">Signal</keyword>